<dbReference type="EnsemblMetazoa" id="Aqu2.1.29397_001">
    <property type="protein sequence ID" value="Aqu2.1.29397_001"/>
    <property type="gene ID" value="Aqu2.1.29397"/>
</dbReference>
<evidence type="ECO:0000313" key="2">
    <source>
        <dbReference type="EnsemblMetazoa" id="Aqu2.1.29397_001"/>
    </source>
</evidence>
<proteinExistence type="predicted"/>
<feature type="region of interest" description="Disordered" evidence="1">
    <location>
        <begin position="298"/>
        <end position="350"/>
    </location>
</feature>
<organism evidence="2">
    <name type="scientific">Amphimedon queenslandica</name>
    <name type="common">Sponge</name>
    <dbReference type="NCBI Taxonomy" id="400682"/>
    <lineage>
        <taxon>Eukaryota</taxon>
        <taxon>Metazoa</taxon>
        <taxon>Porifera</taxon>
        <taxon>Demospongiae</taxon>
        <taxon>Heteroscleromorpha</taxon>
        <taxon>Haplosclerida</taxon>
        <taxon>Niphatidae</taxon>
        <taxon>Amphimedon</taxon>
    </lineage>
</organism>
<dbReference type="Proteomes" id="UP000007879">
    <property type="component" value="Unassembled WGS sequence"/>
</dbReference>
<gene>
    <name evidence="2" type="primary">100639992</name>
</gene>
<feature type="compositionally biased region" description="Polar residues" evidence="1">
    <location>
        <begin position="298"/>
        <end position="310"/>
    </location>
</feature>
<dbReference type="OrthoDB" id="5958581at2759"/>
<accession>A0A1X7UPQ8</accession>
<feature type="compositionally biased region" description="Low complexity" evidence="1">
    <location>
        <begin position="99"/>
        <end position="108"/>
    </location>
</feature>
<sequence length="402" mass="45848">MSSSARPGSTRSRRIKSATARMITPPDPNYLIIKPSPKQESVKEKRIDSAKLNREKNESSKKVFPQPTSQDKTKERYRSIYNKDFEGSYTTPLEPRPTSPTRRNNPHPSQQFMVWRVPTREIGAQFRPGSSMGGPVRDDESEFDDMESLYERYKMPLPQPSSMDYGAYLREMRQKQALQQQQQMLQQQQMQQFVGDRVPSRLSQRGGDYDPYRGPRQGQHILSRTVKESNQDNLMEWLKTASPEEQGTILRMLKEAEEGQAKQAISQVMKPGAAKAASEWLSKADQNEREVAVRLFSSLGSRSGPRQRSISEPGLRPLSRRKSLPNPPRNIDPAEQQLTSPTVEGKPWPKSLWHHLPVRDAPPRVYHRGSLFGKATGGASHYTIHPEWPDYQQSGFNSDAVH</sequence>
<evidence type="ECO:0000313" key="3">
    <source>
        <dbReference type="Proteomes" id="UP000007879"/>
    </source>
</evidence>
<feature type="region of interest" description="Disordered" evidence="1">
    <location>
        <begin position="1"/>
        <end position="112"/>
    </location>
</feature>
<feature type="compositionally biased region" description="Basic and acidic residues" evidence="1">
    <location>
        <begin position="40"/>
        <end position="61"/>
    </location>
</feature>
<dbReference type="AlphaFoldDB" id="A0A1X7UPQ8"/>
<keyword evidence="3" id="KW-1185">Reference proteome</keyword>
<feature type="compositionally biased region" description="Polar residues" evidence="1">
    <location>
        <begin position="1"/>
        <end position="10"/>
    </location>
</feature>
<dbReference type="EnsemblMetazoa" id="XM_019997603.1">
    <property type="protein sequence ID" value="XP_019853162.1"/>
    <property type="gene ID" value="LOC100639992"/>
</dbReference>
<reference evidence="3" key="1">
    <citation type="journal article" date="2010" name="Nature">
        <title>The Amphimedon queenslandica genome and the evolution of animal complexity.</title>
        <authorList>
            <person name="Srivastava M."/>
            <person name="Simakov O."/>
            <person name="Chapman J."/>
            <person name="Fahey B."/>
            <person name="Gauthier M.E."/>
            <person name="Mitros T."/>
            <person name="Richards G.S."/>
            <person name="Conaco C."/>
            <person name="Dacre M."/>
            <person name="Hellsten U."/>
            <person name="Larroux C."/>
            <person name="Putnam N.H."/>
            <person name="Stanke M."/>
            <person name="Adamska M."/>
            <person name="Darling A."/>
            <person name="Degnan S.M."/>
            <person name="Oakley T.H."/>
            <person name="Plachetzki D.C."/>
            <person name="Zhai Y."/>
            <person name="Adamski M."/>
            <person name="Calcino A."/>
            <person name="Cummins S.F."/>
            <person name="Goodstein D.M."/>
            <person name="Harris C."/>
            <person name="Jackson D.J."/>
            <person name="Leys S.P."/>
            <person name="Shu S."/>
            <person name="Woodcroft B.J."/>
            <person name="Vervoort M."/>
            <person name="Kosik K.S."/>
            <person name="Manning G."/>
            <person name="Degnan B.M."/>
            <person name="Rokhsar D.S."/>
        </authorList>
    </citation>
    <scope>NUCLEOTIDE SEQUENCE [LARGE SCALE GENOMIC DNA]</scope>
</reference>
<name>A0A1X7UPQ8_AMPQE</name>
<evidence type="ECO:0000256" key="1">
    <source>
        <dbReference type="SAM" id="MobiDB-lite"/>
    </source>
</evidence>
<dbReference type="STRING" id="400682.A0A1X7UPQ8"/>
<dbReference type="KEGG" id="aqu:100639992"/>
<protein>
    <submittedName>
        <fullName evidence="2">Uncharacterized protein</fullName>
    </submittedName>
</protein>
<dbReference type="InParanoid" id="A0A1X7UPQ8"/>
<reference evidence="2" key="2">
    <citation type="submission" date="2017-05" db="UniProtKB">
        <authorList>
            <consortium name="EnsemblMetazoa"/>
        </authorList>
    </citation>
    <scope>IDENTIFICATION</scope>
</reference>
<feature type="compositionally biased region" description="Basic and acidic residues" evidence="1">
    <location>
        <begin position="71"/>
        <end position="86"/>
    </location>
</feature>